<feature type="region of interest" description="Disordered" evidence="10">
    <location>
        <begin position="1"/>
        <end position="65"/>
    </location>
</feature>
<dbReference type="SUPFAM" id="SSF53335">
    <property type="entry name" value="S-adenosyl-L-methionine-dependent methyltransferases"/>
    <property type="match status" value="1"/>
</dbReference>
<evidence type="ECO:0000256" key="10">
    <source>
        <dbReference type="SAM" id="MobiDB-lite"/>
    </source>
</evidence>
<feature type="compositionally biased region" description="Basic and acidic residues" evidence="10">
    <location>
        <begin position="120"/>
        <end position="129"/>
    </location>
</feature>
<dbReference type="PANTHER" id="PTHR12787:SF0">
    <property type="entry name" value="RIBOSOMAL RNA-PROCESSING PROTEIN 8"/>
    <property type="match status" value="1"/>
</dbReference>
<comment type="similarity">
    <text evidence="2 9">Belongs to the methyltransferase superfamily. RRP8 family.</text>
</comment>
<dbReference type="GO" id="GO:0042273">
    <property type="term" value="P:ribosomal large subunit biogenesis"/>
    <property type="evidence" value="ECO:0007669"/>
    <property type="project" value="TreeGrafter"/>
</dbReference>
<keyword evidence="3 9" id="KW-0698">rRNA processing</keyword>
<dbReference type="Proteomes" id="UP001375240">
    <property type="component" value="Unassembled WGS sequence"/>
</dbReference>
<evidence type="ECO:0000256" key="3">
    <source>
        <dbReference type="ARBA" id="ARBA00022552"/>
    </source>
</evidence>
<gene>
    <name evidence="11" type="primary">RRP8</name>
    <name evidence="11" type="ORF">TWF696_009074</name>
</gene>
<keyword evidence="4 9" id="KW-0489">Methyltransferase</keyword>
<keyword evidence="6 9" id="KW-0949">S-adenosyl-L-methionine</keyword>
<comment type="caution">
    <text evidence="11">The sequence shown here is derived from an EMBL/GenBank/DDBJ whole genome shotgun (WGS) entry which is preliminary data.</text>
</comment>
<feature type="compositionally biased region" description="Basic and acidic residues" evidence="10">
    <location>
        <begin position="185"/>
        <end position="199"/>
    </location>
</feature>
<dbReference type="InterPro" id="IPR007823">
    <property type="entry name" value="RRP8"/>
</dbReference>
<evidence type="ECO:0000256" key="9">
    <source>
        <dbReference type="RuleBase" id="RU365074"/>
    </source>
</evidence>
<evidence type="ECO:0000313" key="12">
    <source>
        <dbReference type="Proteomes" id="UP001375240"/>
    </source>
</evidence>
<evidence type="ECO:0000256" key="7">
    <source>
        <dbReference type="ARBA" id="ARBA00023242"/>
    </source>
</evidence>
<feature type="compositionally biased region" description="Basic residues" evidence="10">
    <location>
        <begin position="495"/>
        <end position="504"/>
    </location>
</feature>
<dbReference type="GO" id="GO:0016433">
    <property type="term" value="F:rRNA (adenine) methyltransferase activity"/>
    <property type="evidence" value="ECO:0007669"/>
    <property type="project" value="UniProtKB-ARBA"/>
</dbReference>
<dbReference type="PANTHER" id="PTHR12787">
    <property type="entry name" value="RIBOSOMAL RNA-PROCESSING PROTEIN 8"/>
    <property type="match status" value="1"/>
</dbReference>
<comment type="function">
    <text evidence="9">S-adenosyl-L-methionine-dependent methyltransferase that specifically methylates the N(1) position of adenine in helix 25.1 in 25S rRNA. Required both for ribosomal 40S and 60S subunits biogenesis. Required for efficient pre-rRNA cleavage at site A2.</text>
</comment>
<feature type="region of interest" description="Disordered" evidence="10">
    <location>
        <begin position="580"/>
        <end position="602"/>
    </location>
</feature>
<keyword evidence="5 9" id="KW-0808">Transferase</keyword>
<feature type="compositionally biased region" description="Low complexity" evidence="10">
    <location>
        <begin position="164"/>
        <end position="178"/>
    </location>
</feature>
<organism evidence="11 12">
    <name type="scientific">Orbilia brochopaga</name>
    <dbReference type="NCBI Taxonomy" id="3140254"/>
    <lineage>
        <taxon>Eukaryota</taxon>
        <taxon>Fungi</taxon>
        <taxon>Dikarya</taxon>
        <taxon>Ascomycota</taxon>
        <taxon>Pezizomycotina</taxon>
        <taxon>Orbiliomycetes</taxon>
        <taxon>Orbiliales</taxon>
        <taxon>Orbiliaceae</taxon>
        <taxon>Orbilia</taxon>
    </lineage>
</organism>
<dbReference type="GO" id="GO:0005730">
    <property type="term" value="C:nucleolus"/>
    <property type="evidence" value="ECO:0007669"/>
    <property type="project" value="UniProtKB-SubCell"/>
</dbReference>
<dbReference type="EC" id="2.1.1.-" evidence="9"/>
<reference evidence="11 12" key="1">
    <citation type="submission" date="2019-10" db="EMBL/GenBank/DDBJ databases">
        <authorList>
            <person name="Palmer J.M."/>
        </authorList>
    </citation>
    <scope>NUCLEOTIDE SEQUENCE [LARGE SCALE GENOMIC DNA]</scope>
    <source>
        <strain evidence="11 12">TWF696</strain>
    </source>
</reference>
<protein>
    <recommendedName>
        <fullName evidence="8 9">Ribosomal RNA-processing protein 8</fullName>
        <ecNumber evidence="9">2.1.1.-</ecNumber>
    </recommendedName>
</protein>
<dbReference type="InterPro" id="IPR029063">
    <property type="entry name" value="SAM-dependent_MTases_sf"/>
</dbReference>
<proteinExistence type="inferred from homology"/>
<feature type="region of interest" description="Disordered" evidence="10">
    <location>
        <begin position="94"/>
        <end position="235"/>
    </location>
</feature>
<dbReference type="AlphaFoldDB" id="A0AAV9UFN8"/>
<evidence type="ECO:0000256" key="2">
    <source>
        <dbReference type="ARBA" id="ARBA00006301"/>
    </source>
</evidence>
<keyword evidence="12" id="KW-1185">Reference proteome</keyword>
<evidence type="ECO:0000256" key="6">
    <source>
        <dbReference type="ARBA" id="ARBA00022691"/>
    </source>
</evidence>
<evidence type="ECO:0000256" key="1">
    <source>
        <dbReference type="ARBA" id="ARBA00004604"/>
    </source>
</evidence>
<evidence type="ECO:0000256" key="5">
    <source>
        <dbReference type="ARBA" id="ARBA00022679"/>
    </source>
</evidence>
<evidence type="ECO:0000256" key="8">
    <source>
        <dbReference type="ARBA" id="ARBA00076672"/>
    </source>
</evidence>
<dbReference type="FunFam" id="1.10.10.2150:FF:000001">
    <property type="entry name" value="Ribosomal RNA-processing protein 8"/>
    <property type="match status" value="1"/>
</dbReference>
<feature type="compositionally biased region" description="Low complexity" evidence="10">
    <location>
        <begin position="207"/>
        <end position="220"/>
    </location>
</feature>
<sequence length="617" mass="65317">MFAVPAFQSLSSESLKSSFEKRSGGGGVDACRNPANLSSTPNHRKRKRPQYSAESNAASDVSPDNIGELWSTIVEGRSDAATASGKPANIATAAAGATARAGATTADAAAAAPNPQQAGQKRERRDKGPKSKPRTHSRDDELSLGKKKRSKVDHEGDSSSASHPPTGASAPAAVSPSSRKIKSVKQSDNHPINHPDAHDPISISTSAAHAGAQTAPAVAAGPTSDAPSKAPTLTPLQEKMRQKLSGARFRHLNQLLYTTPSRDSLALFSSQPDMFADYHAGFRQQVEAWPENPVDIFINRLFARGRLRDSGHRGGKFHHKHGQTGASVANATPLGGSRGGGGASASAPASASGAGNGIGFHDALGSLPLPRARDGFTTVIDLGCGEAALAKAITSAKPRPKIKVHSYDLHSPNPLVTVADIAHLPLPDNSVDVAIFCLALMGTNWPAMIEEAVRVLRNGGEVWIAEIKSRFARTKTGLKDGGDSTTAGKEGSRRNSSKGGRKSKGGKEKEKDRDDTDPADAFVEERDGSADQNRWAAGEQSFIEALGRRGLRLKNRNGSNKMFVSLDFEKVGAKDGHAFQIPPKPDMHGRVSRKFHSDDDVEVDESSILQPCLYKIR</sequence>
<dbReference type="InterPro" id="IPR042036">
    <property type="entry name" value="RRP8_N"/>
</dbReference>
<keyword evidence="7 9" id="KW-0539">Nucleus</keyword>
<dbReference type="EMBL" id="JAVHNQ010000008">
    <property type="protein sequence ID" value="KAK6340750.1"/>
    <property type="molecule type" value="Genomic_DNA"/>
</dbReference>
<comment type="subcellular location">
    <subcellularLocation>
        <location evidence="1 9">Nucleus</location>
        <location evidence="1 9">Nucleolus</location>
    </subcellularLocation>
</comment>
<feature type="region of interest" description="Disordered" evidence="10">
    <location>
        <begin position="311"/>
        <end position="348"/>
    </location>
</feature>
<dbReference type="CDD" id="cd02440">
    <property type="entry name" value="AdoMet_MTases"/>
    <property type="match status" value="1"/>
</dbReference>
<dbReference type="Gene3D" id="3.40.50.150">
    <property type="entry name" value="Vaccinia Virus protein VP39"/>
    <property type="match status" value="1"/>
</dbReference>
<dbReference type="Pfam" id="PF05148">
    <property type="entry name" value="Methyltransf_8"/>
    <property type="match status" value="2"/>
</dbReference>
<evidence type="ECO:0000256" key="4">
    <source>
        <dbReference type="ARBA" id="ARBA00022603"/>
    </source>
</evidence>
<feature type="region of interest" description="Disordered" evidence="10">
    <location>
        <begin position="475"/>
        <end position="533"/>
    </location>
</feature>
<feature type="compositionally biased region" description="Low complexity" evidence="10">
    <location>
        <begin position="94"/>
        <end position="112"/>
    </location>
</feature>
<name>A0AAV9UFN8_9PEZI</name>
<dbReference type="Gene3D" id="1.10.10.2150">
    <property type="entry name" value="Ribosomal RNA-processing protein 8, N-terminal domain"/>
    <property type="match status" value="1"/>
</dbReference>
<feature type="compositionally biased region" description="Basic and acidic residues" evidence="10">
    <location>
        <begin position="505"/>
        <end position="516"/>
    </location>
</feature>
<accession>A0AAV9UFN8</accession>
<feature type="compositionally biased region" description="Basic residues" evidence="10">
    <location>
        <begin position="313"/>
        <end position="322"/>
    </location>
</feature>
<evidence type="ECO:0000313" key="11">
    <source>
        <dbReference type="EMBL" id="KAK6340750.1"/>
    </source>
</evidence>